<dbReference type="eggNOG" id="COG2226">
    <property type="taxonomic scope" value="Bacteria"/>
</dbReference>
<dbReference type="RefSeq" id="WP_021290178.1">
    <property type="nucleotide sequence ID" value="NZ_BNER01000001.1"/>
</dbReference>
<name>A0A024Q7Q1_9BACI</name>
<dbReference type="PANTHER" id="PTHR43591">
    <property type="entry name" value="METHYLTRANSFERASE"/>
    <property type="match status" value="1"/>
</dbReference>
<reference evidence="2 3" key="1">
    <citation type="submission" date="2014-03" db="EMBL/GenBank/DDBJ databases">
        <authorList>
            <person name="Urmite Genomes U."/>
        </authorList>
    </citation>
    <scope>NUCLEOTIDE SEQUENCE [LARGE SCALE GENOMIC DNA]</scope>
    <source>
        <strain evidence="2 3">Vm-5</strain>
    </source>
</reference>
<dbReference type="AlphaFoldDB" id="A0A024Q7Q1"/>
<dbReference type="Gene3D" id="3.40.50.150">
    <property type="entry name" value="Vaccinia Virus protein VP39"/>
    <property type="match status" value="1"/>
</dbReference>
<reference evidence="3" key="2">
    <citation type="submission" date="2014-05" db="EMBL/GenBank/DDBJ databases">
        <title>Draft genome sequence of Virgibacillus massiliensis Vm-5.</title>
        <authorList>
            <person name="Khelaifia S."/>
            <person name="Croce O."/>
            <person name="Lagier J.C."/>
            <person name="Raoult D."/>
        </authorList>
    </citation>
    <scope>NUCLEOTIDE SEQUENCE [LARGE SCALE GENOMIC DNA]</scope>
    <source>
        <strain evidence="3">Vm-5</strain>
    </source>
</reference>
<accession>A0A024Q7Q1</accession>
<feature type="domain" description="Methyltransferase type 11" evidence="1">
    <location>
        <begin position="42"/>
        <end position="119"/>
    </location>
</feature>
<proteinExistence type="predicted"/>
<dbReference type="GO" id="GO:0008757">
    <property type="term" value="F:S-adenosylmethionine-dependent methyltransferase activity"/>
    <property type="evidence" value="ECO:0007669"/>
    <property type="project" value="InterPro"/>
</dbReference>
<protein>
    <submittedName>
        <fullName evidence="2">Biotin biosynthesis protein BioC</fullName>
    </submittedName>
</protein>
<dbReference type="Pfam" id="PF08241">
    <property type="entry name" value="Methyltransf_11"/>
    <property type="match status" value="1"/>
</dbReference>
<organism evidence="2 3">
    <name type="scientific">Virgibacillus massiliensis</name>
    <dbReference type="NCBI Taxonomy" id="1462526"/>
    <lineage>
        <taxon>Bacteria</taxon>
        <taxon>Bacillati</taxon>
        <taxon>Bacillota</taxon>
        <taxon>Bacilli</taxon>
        <taxon>Bacillales</taxon>
        <taxon>Bacillaceae</taxon>
        <taxon>Virgibacillus</taxon>
    </lineage>
</organism>
<dbReference type="PANTHER" id="PTHR43591:SF24">
    <property type="entry name" value="2-METHOXY-6-POLYPRENYL-1,4-BENZOQUINOL METHYLASE, MITOCHONDRIAL"/>
    <property type="match status" value="1"/>
</dbReference>
<evidence type="ECO:0000313" key="2">
    <source>
        <dbReference type="EMBL" id="CDQ37946.1"/>
    </source>
</evidence>
<evidence type="ECO:0000259" key="1">
    <source>
        <dbReference type="Pfam" id="PF08241"/>
    </source>
</evidence>
<dbReference type="InterPro" id="IPR013216">
    <property type="entry name" value="Methyltransf_11"/>
</dbReference>
<dbReference type="SUPFAM" id="SSF53335">
    <property type="entry name" value="S-adenosyl-L-methionine-dependent methyltransferases"/>
    <property type="match status" value="1"/>
</dbReference>
<dbReference type="OrthoDB" id="9791837at2"/>
<comment type="caution">
    <text evidence="2">The sequence shown here is derived from an EMBL/GenBank/DDBJ whole genome shotgun (WGS) entry which is preliminary data.</text>
</comment>
<dbReference type="CDD" id="cd02440">
    <property type="entry name" value="AdoMet_MTases"/>
    <property type="match status" value="1"/>
</dbReference>
<dbReference type="STRING" id="1462526.BN990_00212"/>
<dbReference type="Proteomes" id="UP000028875">
    <property type="component" value="Unassembled WGS sequence"/>
</dbReference>
<keyword evidence="3" id="KW-1185">Reference proteome</keyword>
<dbReference type="InterPro" id="IPR029063">
    <property type="entry name" value="SAM-dependent_MTases_sf"/>
</dbReference>
<sequence>MSISSFNYDQAGETYGRSRQTDPRIAAYVERAIGEAQTIINVGAGAGSYEPKDKYVMAVEPSKTMRLQRKEKGRPPAVIGRAEALPFDDRSFDAAMAMVTIHHWQDMERGIQELRRVSKGPVAILTFDPDALHEFWNMAYFPEVVEAERKRYPTMEWLTTTLGGSCQIEAVPIPLDCLDGFQEAFYGRPEAFLNPEVRRNQSAWGFVSEETASKGVTKLEADLQSGKWDKRYGHYRRQPFFVGALRLLVSTPDH</sequence>
<evidence type="ECO:0000313" key="3">
    <source>
        <dbReference type="Proteomes" id="UP000028875"/>
    </source>
</evidence>
<dbReference type="EMBL" id="CCDP010000001">
    <property type="protein sequence ID" value="CDQ37946.1"/>
    <property type="molecule type" value="Genomic_DNA"/>
</dbReference>
<gene>
    <name evidence="2" type="ORF">BN990_00212</name>
</gene>